<proteinExistence type="predicted"/>
<sequence length="131" mass="13821">MNCKITCHVSCCAHATSSSRTQCSQIGTLGAQCTSKCTMRMLPLPHSPARRYDTASIKPDGAKNSPDLLYIHSRNHRHCSFSAARIKHAERPIPPGTGMASLAAAAASCVAARREGAFLPGMCSPPAGQDV</sequence>
<accession>A0A5B7IVR8</accession>
<name>A0A5B7IVR8_PORTR</name>
<comment type="caution">
    <text evidence="1">The sequence shown here is derived from an EMBL/GenBank/DDBJ whole genome shotgun (WGS) entry which is preliminary data.</text>
</comment>
<dbReference type="EMBL" id="VSRR010076330">
    <property type="protein sequence ID" value="MPC88012.1"/>
    <property type="molecule type" value="Genomic_DNA"/>
</dbReference>
<reference evidence="1 2" key="1">
    <citation type="submission" date="2019-05" db="EMBL/GenBank/DDBJ databases">
        <title>Another draft genome of Portunus trituberculatus and its Hox gene families provides insights of decapod evolution.</title>
        <authorList>
            <person name="Jeong J.-H."/>
            <person name="Song I."/>
            <person name="Kim S."/>
            <person name="Choi T."/>
            <person name="Kim D."/>
            <person name="Ryu S."/>
            <person name="Kim W."/>
        </authorList>
    </citation>
    <scope>NUCLEOTIDE SEQUENCE [LARGE SCALE GENOMIC DNA]</scope>
    <source>
        <tissue evidence="1">Muscle</tissue>
    </source>
</reference>
<dbReference type="Proteomes" id="UP000324222">
    <property type="component" value="Unassembled WGS sequence"/>
</dbReference>
<keyword evidence="2" id="KW-1185">Reference proteome</keyword>
<gene>
    <name evidence="1" type="ORF">E2C01_082901</name>
</gene>
<organism evidence="1 2">
    <name type="scientific">Portunus trituberculatus</name>
    <name type="common">Swimming crab</name>
    <name type="synonym">Neptunus trituberculatus</name>
    <dbReference type="NCBI Taxonomy" id="210409"/>
    <lineage>
        <taxon>Eukaryota</taxon>
        <taxon>Metazoa</taxon>
        <taxon>Ecdysozoa</taxon>
        <taxon>Arthropoda</taxon>
        <taxon>Crustacea</taxon>
        <taxon>Multicrustacea</taxon>
        <taxon>Malacostraca</taxon>
        <taxon>Eumalacostraca</taxon>
        <taxon>Eucarida</taxon>
        <taxon>Decapoda</taxon>
        <taxon>Pleocyemata</taxon>
        <taxon>Brachyura</taxon>
        <taxon>Eubrachyura</taxon>
        <taxon>Portunoidea</taxon>
        <taxon>Portunidae</taxon>
        <taxon>Portuninae</taxon>
        <taxon>Portunus</taxon>
    </lineage>
</organism>
<protein>
    <submittedName>
        <fullName evidence="1">Uncharacterized protein</fullName>
    </submittedName>
</protein>
<evidence type="ECO:0000313" key="2">
    <source>
        <dbReference type="Proteomes" id="UP000324222"/>
    </source>
</evidence>
<dbReference type="AlphaFoldDB" id="A0A5B7IVR8"/>
<evidence type="ECO:0000313" key="1">
    <source>
        <dbReference type="EMBL" id="MPC88012.1"/>
    </source>
</evidence>